<dbReference type="Gene3D" id="3.40.50.150">
    <property type="entry name" value="Vaccinia Virus protein VP39"/>
    <property type="match status" value="1"/>
</dbReference>
<comment type="pathway">
    <text evidence="1">Cofactor biosynthesis; adenosylcobalamin biosynthesis.</text>
</comment>
<keyword evidence="8" id="KW-1185">Reference proteome</keyword>
<feature type="domain" description="Tetrapyrrole methylase" evidence="6">
    <location>
        <begin position="5"/>
        <end position="185"/>
    </location>
</feature>
<dbReference type="InterPro" id="IPR012818">
    <property type="entry name" value="CbiE"/>
</dbReference>
<dbReference type="InterPro" id="IPR006365">
    <property type="entry name" value="Cbl_synth_CobL"/>
</dbReference>
<dbReference type="EMBL" id="JBDXSU010000007">
    <property type="protein sequence ID" value="MFB5190759.1"/>
    <property type="molecule type" value="Genomic_DNA"/>
</dbReference>
<dbReference type="InterPro" id="IPR014776">
    <property type="entry name" value="4pyrrole_Mease_sub2"/>
</dbReference>
<dbReference type="SUPFAM" id="SSF53335">
    <property type="entry name" value="S-adenosyl-L-methionine-dependent methyltransferases"/>
    <property type="match status" value="1"/>
</dbReference>
<evidence type="ECO:0000256" key="3">
    <source>
        <dbReference type="ARBA" id="ARBA00022603"/>
    </source>
</evidence>
<evidence type="ECO:0000256" key="1">
    <source>
        <dbReference type="ARBA" id="ARBA00004953"/>
    </source>
</evidence>
<dbReference type="Gene3D" id="3.40.1010.10">
    <property type="entry name" value="Cobalt-precorrin-4 Transmethylase, Domain 1"/>
    <property type="match status" value="1"/>
</dbReference>
<dbReference type="Pfam" id="PF00590">
    <property type="entry name" value="TP_methylase"/>
    <property type="match status" value="1"/>
</dbReference>
<keyword evidence="4" id="KW-0808">Transferase</keyword>
<dbReference type="InterPro" id="IPR014777">
    <property type="entry name" value="4pyrrole_Mease_sub1"/>
</dbReference>
<dbReference type="PANTHER" id="PTHR43182">
    <property type="entry name" value="COBALT-PRECORRIN-6B C(15)-METHYLTRANSFERASE (DECARBOXYLATING)"/>
    <property type="match status" value="1"/>
</dbReference>
<dbReference type="RefSeq" id="WP_275474470.1">
    <property type="nucleotide sequence ID" value="NZ_CP162940.1"/>
</dbReference>
<dbReference type="InterPro" id="IPR029063">
    <property type="entry name" value="SAM-dependent_MTases_sf"/>
</dbReference>
<dbReference type="CDD" id="cd11644">
    <property type="entry name" value="Precorrin-6Y-MT"/>
    <property type="match status" value="1"/>
</dbReference>
<evidence type="ECO:0000313" key="8">
    <source>
        <dbReference type="Proteomes" id="UP001579974"/>
    </source>
</evidence>
<evidence type="ECO:0000256" key="4">
    <source>
        <dbReference type="ARBA" id="ARBA00022679"/>
    </source>
</evidence>
<gene>
    <name evidence="7" type="primary">cbiE</name>
    <name evidence="7" type="ORF">KKP3000_004245</name>
</gene>
<dbReference type="NCBIfam" id="TIGR02469">
    <property type="entry name" value="CbiT"/>
    <property type="match status" value="1"/>
</dbReference>
<dbReference type="PIRSF" id="PIRSF036428">
    <property type="entry name" value="CobL"/>
    <property type="match status" value="1"/>
</dbReference>
<dbReference type="PANTHER" id="PTHR43182:SF1">
    <property type="entry name" value="COBALT-PRECORRIN-7 C(5)-METHYLTRANSFERASE"/>
    <property type="match status" value="1"/>
</dbReference>
<dbReference type="Proteomes" id="UP001579974">
    <property type="component" value="Unassembled WGS sequence"/>
</dbReference>
<dbReference type="InterPro" id="IPR000878">
    <property type="entry name" value="4pyrrol_Mease"/>
</dbReference>
<dbReference type="InterPro" id="IPR014008">
    <property type="entry name" value="Cbl_synth_MTase_CbiT"/>
</dbReference>
<dbReference type="NCBIfam" id="TIGR02467">
    <property type="entry name" value="CbiE"/>
    <property type="match status" value="1"/>
</dbReference>
<evidence type="ECO:0000313" key="7">
    <source>
        <dbReference type="EMBL" id="MFB5190759.1"/>
    </source>
</evidence>
<keyword evidence="3" id="KW-0489">Methyltransferase</keyword>
<evidence type="ECO:0000259" key="6">
    <source>
        <dbReference type="Pfam" id="PF00590"/>
    </source>
</evidence>
<dbReference type="InterPro" id="IPR035996">
    <property type="entry name" value="4pyrrol_Methylase_sf"/>
</dbReference>
<protein>
    <submittedName>
        <fullName evidence="7">Precorrin-6y C5,15-methyltransferase (Decarboxylating) subunit CbiE</fullName>
    </submittedName>
</protein>
<dbReference type="Gene3D" id="3.30.950.10">
    <property type="entry name" value="Methyltransferase, Cobalt-precorrin-4 Transmethylase, Domain 2"/>
    <property type="match status" value="1"/>
</dbReference>
<evidence type="ECO:0000256" key="5">
    <source>
        <dbReference type="ARBA" id="ARBA00022691"/>
    </source>
</evidence>
<name>A0ABV5AES8_9BACL</name>
<dbReference type="InterPro" id="IPR050714">
    <property type="entry name" value="Cobalamin_biosynth_MTase"/>
</dbReference>
<comment type="caution">
    <text evidence="7">The sequence shown here is derived from an EMBL/GenBank/DDBJ whole genome shotgun (WGS) entry which is preliminary data.</text>
</comment>
<proteinExistence type="predicted"/>
<reference evidence="7 8" key="1">
    <citation type="journal article" date="2024" name="Int. J. Mol. Sci.">
        <title>Exploration of Alicyclobacillus spp. Genome in Search of Antibiotic Resistance.</title>
        <authorList>
            <person name="Bucka-Kolendo J."/>
            <person name="Kiousi D.E."/>
            <person name="Dekowska A."/>
            <person name="Mikolajczuk-Szczyrba A."/>
            <person name="Karadedos D.M."/>
            <person name="Michael P."/>
            <person name="Galanis A."/>
            <person name="Sokolowska B."/>
        </authorList>
    </citation>
    <scope>NUCLEOTIDE SEQUENCE [LARGE SCALE GENOMIC DNA]</scope>
    <source>
        <strain evidence="7 8">KKP 3000</strain>
    </source>
</reference>
<organism evidence="7 8">
    <name type="scientific">Alicyclobacillus fastidiosus</name>
    <dbReference type="NCBI Taxonomy" id="392011"/>
    <lineage>
        <taxon>Bacteria</taxon>
        <taxon>Bacillati</taxon>
        <taxon>Bacillota</taxon>
        <taxon>Bacilli</taxon>
        <taxon>Bacillales</taxon>
        <taxon>Alicyclobacillaceae</taxon>
        <taxon>Alicyclobacillus</taxon>
    </lineage>
</organism>
<sequence length="415" mass="45124">MTDKRVVVIGVGDDGVRGLSPEAIAAVQSCAVLYGSDRQLAFFPEFPGEKRVFTTPFQAVIEDIKRLAGECSVAVLASGDPLFYGIGSTLVKRLGREAVRIHPHVSSIQLAFARAGLAWQDARILSLHGRDIAGFAQKLHGTALAAVLTDEINTPAAIANYLLAYQMTEYEAFVAEHLGGDGERTGWYALDELRELSFAPLNVLILYRRSDANVPAFTLGMDDCEFSQRKPDRGLITKREVRVQSLAELRLNKGDVLWDIGACTGSVSIEAILATPDLRVFAVEKNEGDLVNLRENQVKFRTDFVAVHAKAPAGLDAFPDPDAVFIGGSGGELGELLRLCASRLREGGRIVVNAATIENLYEAHQTLRTLGLCVSVTLIQSARSKPILNLTRFEGMNPVYLVTGWRSDAKEDGVQ</sequence>
<accession>A0ABV5AES8</accession>
<keyword evidence="5" id="KW-0949">S-adenosyl-L-methionine</keyword>
<dbReference type="SUPFAM" id="SSF53790">
    <property type="entry name" value="Tetrapyrrole methylase"/>
    <property type="match status" value="1"/>
</dbReference>
<evidence type="ECO:0000256" key="2">
    <source>
        <dbReference type="ARBA" id="ARBA00022573"/>
    </source>
</evidence>
<keyword evidence="2" id="KW-0169">Cobalamin biosynthesis</keyword>